<feature type="region of interest" description="Disordered" evidence="1">
    <location>
        <begin position="73"/>
        <end position="101"/>
    </location>
</feature>
<comment type="caution">
    <text evidence="2">The sequence shown here is derived from an EMBL/GenBank/DDBJ whole genome shotgun (WGS) entry which is preliminary data.</text>
</comment>
<evidence type="ECO:0000313" key="2">
    <source>
        <dbReference type="EMBL" id="CAF1416111.1"/>
    </source>
</evidence>
<dbReference type="Proteomes" id="UP000663882">
    <property type="component" value="Unassembled WGS sequence"/>
</dbReference>
<dbReference type="AlphaFoldDB" id="A0A815LZN0"/>
<evidence type="ECO:0000256" key="1">
    <source>
        <dbReference type="SAM" id="MobiDB-lite"/>
    </source>
</evidence>
<accession>A0A815LZN0</accession>
<gene>
    <name evidence="2" type="ORF">RFH988_LOCUS35419</name>
</gene>
<protein>
    <submittedName>
        <fullName evidence="2">Uncharacterized protein</fullName>
    </submittedName>
</protein>
<organism evidence="2 3">
    <name type="scientific">Rotaria sordida</name>
    <dbReference type="NCBI Taxonomy" id="392033"/>
    <lineage>
        <taxon>Eukaryota</taxon>
        <taxon>Metazoa</taxon>
        <taxon>Spiralia</taxon>
        <taxon>Gnathifera</taxon>
        <taxon>Rotifera</taxon>
        <taxon>Eurotatoria</taxon>
        <taxon>Bdelloidea</taxon>
        <taxon>Philodinida</taxon>
        <taxon>Philodinidae</taxon>
        <taxon>Rotaria</taxon>
    </lineage>
</organism>
<evidence type="ECO:0000313" key="3">
    <source>
        <dbReference type="Proteomes" id="UP000663882"/>
    </source>
</evidence>
<reference evidence="2" key="1">
    <citation type="submission" date="2021-02" db="EMBL/GenBank/DDBJ databases">
        <authorList>
            <person name="Nowell W R."/>
        </authorList>
    </citation>
    <scope>NUCLEOTIDE SEQUENCE</scope>
</reference>
<sequence>MFSSRSRHTHYQQTNRSYYGIILLLAELSRSSHLPPITLIIIILNAPRQDAINAAKQAKKAKAQQKKVVQAATVKTGKPVKKQEKIQKNIPKMGPKKGTQR</sequence>
<dbReference type="EMBL" id="CAJNOO010005379">
    <property type="protein sequence ID" value="CAF1416111.1"/>
    <property type="molecule type" value="Genomic_DNA"/>
</dbReference>
<proteinExistence type="predicted"/>
<name>A0A815LZN0_9BILA</name>